<feature type="region of interest" description="Disordered" evidence="3">
    <location>
        <begin position="108"/>
        <end position="140"/>
    </location>
</feature>
<accession>A0ABQ5P5T8</accession>
<evidence type="ECO:0000256" key="1">
    <source>
        <dbReference type="ARBA" id="ARBA00023295"/>
    </source>
</evidence>
<dbReference type="Proteomes" id="UP001291653">
    <property type="component" value="Unassembled WGS sequence"/>
</dbReference>
<dbReference type="Gene3D" id="2.60.40.10">
    <property type="entry name" value="Immunoglobulins"/>
    <property type="match status" value="3"/>
</dbReference>
<evidence type="ECO:0000259" key="4">
    <source>
        <dbReference type="PROSITE" id="PS50853"/>
    </source>
</evidence>
<dbReference type="InterPro" id="IPR013783">
    <property type="entry name" value="Ig-like_fold"/>
</dbReference>
<keyword evidence="2" id="KW-0624">Polysaccharide degradation</keyword>
<dbReference type="PANTHER" id="PTHR46957:SF3">
    <property type="entry name" value="CYTOKINE RECEPTOR"/>
    <property type="match status" value="1"/>
</dbReference>
<feature type="domain" description="Fibronectin type-III" evidence="4">
    <location>
        <begin position="229"/>
        <end position="320"/>
    </location>
</feature>
<reference evidence="5 6" key="1">
    <citation type="submission" date="2022-10" db="EMBL/GenBank/DDBJ databases">
        <title>Draft genome sequence of Streptomyces sp. YSPA8.</title>
        <authorList>
            <person name="Moriuchi R."/>
            <person name="Dohra H."/>
            <person name="Yamamura H."/>
            <person name="Kodani S."/>
        </authorList>
    </citation>
    <scope>NUCLEOTIDE SEQUENCE [LARGE SCALE GENOMIC DNA]</scope>
    <source>
        <strain evidence="5 6">YSPA8</strain>
    </source>
</reference>
<feature type="domain" description="Fibronectin type-III" evidence="4">
    <location>
        <begin position="37"/>
        <end position="124"/>
    </location>
</feature>
<sequence length="320" mass="33464">MQRPPTLPALVALGALVLTGCSGTGDNDKKDGKAPTTPSNVTAQAGSATSVHVMWQASTDDKAVTGYEVFQKDTKVKALPAGKTMVDVDGLKPRTAYSFTVRARDAAGNLSEPSPAVAVTTPEPAPEDHRPPTVPGKLTGALDGSRAVRLAWRPATDNTKVTSYDIYQEDSRIHSVAGTETGARVTGLRPGTVYTFTVRARDAAENSSADSNAVDLTTPAADGEGPSTAPTDLVATAAKGSIELSWKPPQADGAIESHELYLNGKLATTIVWGAMPTGDTATYTMTVTDPPGTRYSVKLRAKLPDGKWGDFSAQRTVVAR</sequence>
<comment type="caution">
    <text evidence="5">The sequence shown here is derived from an EMBL/GenBank/DDBJ whole genome shotgun (WGS) entry which is preliminary data.</text>
</comment>
<feature type="region of interest" description="Disordered" evidence="3">
    <location>
        <begin position="204"/>
        <end position="229"/>
    </location>
</feature>
<keyword evidence="1" id="KW-0326">Glycosidase</keyword>
<dbReference type="SUPFAM" id="SSF49265">
    <property type="entry name" value="Fibronectin type III"/>
    <property type="match status" value="2"/>
</dbReference>
<proteinExistence type="predicted"/>
<dbReference type="InterPro" id="IPR003961">
    <property type="entry name" value="FN3_dom"/>
</dbReference>
<evidence type="ECO:0000313" key="6">
    <source>
        <dbReference type="Proteomes" id="UP001291653"/>
    </source>
</evidence>
<dbReference type="CDD" id="cd00063">
    <property type="entry name" value="FN3"/>
    <property type="match status" value="3"/>
</dbReference>
<dbReference type="InterPro" id="IPR050713">
    <property type="entry name" value="RTP_Phos/Ushers"/>
</dbReference>
<dbReference type="EMBL" id="BSBI01000012">
    <property type="protein sequence ID" value="GLF97966.1"/>
    <property type="molecule type" value="Genomic_DNA"/>
</dbReference>
<dbReference type="Pfam" id="PF00041">
    <property type="entry name" value="fn3"/>
    <property type="match status" value="2"/>
</dbReference>
<keyword evidence="6" id="KW-1185">Reference proteome</keyword>
<evidence type="ECO:0000256" key="2">
    <source>
        <dbReference type="ARBA" id="ARBA00023326"/>
    </source>
</evidence>
<feature type="compositionally biased region" description="Polar residues" evidence="3">
    <location>
        <begin position="36"/>
        <end position="45"/>
    </location>
</feature>
<dbReference type="PROSITE" id="PS50853">
    <property type="entry name" value="FN3"/>
    <property type="match status" value="3"/>
</dbReference>
<gene>
    <name evidence="5" type="ORF">SYYSPA8_26735</name>
</gene>
<feature type="domain" description="Fibronectin type-III" evidence="4">
    <location>
        <begin position="134"/>
        <end position="221"/>
    </location>
</feature>
<keyword evidence="1" id="KW-0378">Hydrolase</keyword>
<dbReference type="InterPro" id="IPR036116">
    <property type="entry name" value="FN3_sf"/>
</dbReference>
<dbReference type="PROSITE" id="PS51257">
    <property type="entry name" value="PROKAR_LIPOPROTEIN"/>
    <property type="match status" value="1"/>
</dbReference>
<dbReference type="SMART" id="SM00060">
    <property type="entry name" value="FN3"/>
    <property type="match status" value="3"/>
</dbReference>
<dbReference type="PANTHER" id="PTHR46957">
    <property type="entry name" value="CYTOKINE RECEPTOR"/>
    <property type="match status" value="1"/>
</dbReference>
<keyword evidence="2" id="KW-0119">Carbohydrate metabolism</keyword>
<name>A0ABQ5P5T8_9ACTN</name>
<evidence type="ECO:0000313" key="5">
    <source>
        <dbReference type="EMBL" id="GLF97966.1"/>
    </source>
</evidence>
<dbReference type="RefSeq" id="WP_323449946.1">
    <property type="nucleotide sequence ID" value="NZ_BSBI01000012.1"/>
</dbReference>
<organism evidence="5 6">
    <name type="scientific">Streptomyces yaizuensis</name>
    <dbReference type="NCBI Taxonomy" id="2989713"/>
    <lineage>
        <taxon>Bacteria</taxon>
        <taxon>Bacillati</taxon>
        <taxon>Actinomycetota</taxon>
        <taxon>Actinomycetes</taxon>
        <taxon>Kitasatosporales</taxon>
        <taxon>Streptomycetaceae</taxon>
        <taxon>Streptomyces</taxon>
    </lineage>
</organism>
<protein>
    <submittedName>
        <fullName evidence="5">Fibronectin type III domain-containing protein</fullName>
    </submittedName>
</protein>
<feature type="region of interest" description="Disordered" evidence="3">
    <location>
        <begin position="23"/>
        <end position="45"/>
    </location>
</feature>
<evidence type="ECO:0000256" key="3">
    <source>
        <dbReference type="SAM" id="MobiDB-lite"/>
    </source>
</evidence>